<dbReference type="GO" id="GO:0017158">
    <property type="term" value="P:regulation of calcium ion-dependent exocytosis"/>
    <property type="evidence" value="ECO:0007669"/>
    <property type="project" value="TreeGrafter"/>
</dbReference>
<sequence length="107" mass="12647">MSYYLLYSYSSLKPESEKHHRAKTKVKKKTLNPEFNEEFEFCVTLGDLPKKILDLSVWDRDVGKQDDFIGKVQLGVNAKTDRQKHWLDCIRSPDTTFQRWHKLQGES</sequence>
<feature type="domain" description="C2" evidence="2">
    <location>
        <begin position="1"/>
        <end position="101"/>
    </location>
</feature>
<proteinExistence type="predicted"/>
<dbReference type="AlphaFoldDB" id="A0A915L6F2"/>
<dbReference type="PANTHER" id="PTHR45729">
    <property type="entry name" value="RABPHILIN, ISOFORM A"/>
    <property type="match status" value="1"/>
</dbReference>
<protein>
    <submittedName>
        <fullName evidence="4">C2 domain-containing protein</fullName>
    </submittedName>
</protein>
<dbReference type="PANTHER" id="PTHR45729:SF6">
    <property type="entry name" value="RABPHILIN, ISOFORM A"/>
    <property type="match status" value="1"/>
</dbReference>
<evidence type="ECO:0000313" key="4">
    <source>
        <dbReference type="WBParaSite" id="nRc.2.0.1.t46675-RA"/>
    </source>
</evidence>
<dbReference type="GO" id="GO:0046872">
    <property type="term" value="F:metal ion binding"/>
    <property type="evidence" value="ECO:0007669"/>
    <property type="project" value="UniProtKB-KW"/>
</dbReference>
<dbReference type="Proteomes" id="UP000887565">
    <property type="component" value="Unplaced"/>
</dbReference>
<dbReference type="OMA" id="NDFIGCQ"/>
<dbReference type="GO" id="GO:0006887">
    <property type="term" value="P:exocytosis"/>
    <property type="evidence" value="ECO:0007669"/>
    <property type="project" value="TreeGrafter"/>
</dbReference>
<dbReference type="PROSITE" id="PS50004">
    <property type="entry name" value="C2"/>
    <property type="match status" value="1"/>
</dbReference>
<dbReference type="GO" id="GO:0061669">
    <property type="term" value="P:spontaneous neurotransmitter secretion"/>
    <property type="evidence" value="ECO:0007669"/>
    <property type="project" value="TreeGrafter"/>
</dbReference>
<keyword evidence="3" id="KW-1185">Reference proteome</keyword>
<dbReference type="Gene3D" id="2.60.40.150">
    <property type="entry name" value="C2 domain"/>
    <property type="match status" value="1"/>
</dbReference>
<evidence type="ECO:0000313" key="3">
    <source>
        <dbReference type="Proteomes" id="UP000887565"/>
    </source>
</evidence>
<name>A0A915L6F2_ROMCU</name>
<dbReference type="WBParaSite" id="nRc.2.0.1.t46675-RA">
    <property type="protein sequence ID" value="nRc.2.0.1.t46675-RA"/>
    <property type="gene ID" value="nRc.2.0.1.g46675"/>
</dbReference>
<accession>A0A915L6F2</accession>
<evidence type="ECO:0000259" key="2">
    <source>
        <dbReference type="PROSITE" id="PS50004"/>
    </source>
</evidence>
<dbReference type="Pfam" id="PF00168">
    <property type="entry name" value="C2"/>
    <property type="match status" value="1"/>
</dbReference>
<evidence type="ECO:0000256" key="1">
    <source>
        <dbReference type="ARBA" id="ARBA00022723"/>
    </source>
</evidence>
<dbReference type="InterPro" id="IPR035892">
    <property type="entry name" value="C2_domain_sf"/>
</dbReference>
<keyword evidence="1" id="KW-0479">Metal-binding</keyword>
<dbReference type="GO" id="GO:0098793">
    <property type="term" value="C:presynapse"/>
    <property type="evidence" value="ECO:0007669"/>
    <property type="project" value="GOC"/>
</dbReference>
<dbReference type="InterPro" id="IPR043566">
    <property type="entry name" value="Rabphilin/DOC2/Noc2"/>
</dbReference>
<dbReference type="InterPro" id="IPR000008">
    <property type="entry name" value="C2_dom"/>
</dbReference>
<reference evidence="4" key="1">
    <citation type="submission" date="2022-11" db="UniProtKB">
        <authorList>
            <consortium name="WormBaseParasite"/>
        </authorList>
    </citation>
    <scope>IDENTIFICATION</scope>
</reference>
<organism evidence="3 4">
    <name type="scientific">Romanomermis culicivorax</name>
    <name type="common">Nematode worm</name>
    <dbReference type="NCBI Taxonomy" id="13658"/>
    <lineage>
        <taxon>Eukaryota</taxon>
        <taxon>Metazoa</taxon>
        <taxon>Ecdysozoa</taxon>
        <taxon>Nematoda</taxon>
        <taxon>Enoplea</taxon>
        <taxon>Dorylaimia</taxon>
        <taxon>Mermithida</taxon>
        <taxon>Mermithoidea</taxon>
        <taxon>Mermithidae</taxon>
        <taxon>Romanomermis</taxon>
    </lineage>
</organism>
<dbReference type="SUPFAM" id="SSF49562">
    <property type="entry name" value="C2 domain (Calcium/lipid-binding domain, CaLB)"/>
    <property type="match status" value="1"/>
</dbReference>
<dbReference type="SMART" id="SM00239">
    <property type="entry name" value="C2"/>
    <property type="match status" value="1"/>
</dbReference>